<keyword evidence="1" id="KW-0547">Nucleotide-binding</keyword>
<comment type="caution">
    <text evidence="2">The sequence shown here is derived from an EMBL/GenBank/DDBJ whole genome shotgun (WGS) entry which is preliminary data.</text>
</comment>
<dbReference type="EMBL" id="JAUIZM010000008">
    <property type="protein sequence ID" value="KAK1370057.1"/>
    <property type="molecule type" value="Genomic_DNA"/>
</dbReference>
<dbReference type="GO" id="GO:0030956">
    <property type="term" value="C:glutamyl-tRNA(Gln) amidotransferase complex"/>
    <property type="evidence" value="ECO:0007669"/>
    <property type="project" value="UniProtKB-UniRule"/>
</dbReference>
<keyword evidence="1" id="KW-0648">Protein biosynthesis</keyword>
<dbReference type="PANTHER" id="PTHR15004">
    <property type="entry name" value="GLUTAMYL-TRNA(GLN) AMIDOTRANSFERASE SUBUNIT C, MITOCHONDRIAL"/>
    <property type="match status" value="1"/>
</dbReference>
<dbReference type="InterPro" id="IPR003837">
    <property type="entry name" value="GatC"/>
</dbReference>
<evidence type="ECO:0000313" key="3">
    <source>
        <dbReference type="Proteomes" id="UP001237642"/>
    </source>
</evidence>
<proteinExistence type="inferred from homology"/>
<dbReference type="GO" id="GO:0006450">
    <property type="term" value="P:regulation of translational fidelity"/>
    <property type="evidence" value="ECO:0007669"/>
    <property type="project" value="InterPro"/>
</dbReference>
<dbReference type="HAMAP" id="MF_00122">
    <property type="entry name" value="GatC"/>
    <property type="match status" value="1"/>
</dbReference>
<keyword evidence="3" id="KW-1185">Reference proteome</keyword>
<protein>
    <recommendedName>
        <fullName evidence="1">Glutamyl-tRNA(Gln) amidotransferase subunit C, chloroplastic/mitochondrial</fullName>
        <shortName evidence="1">Glu-AdT subunit C</shortName>
        <ecNumber evidence="1">6.3.5.-</ecNumber>
    </recommendedName>
</protein>
<keyword evidence="1" id="KW-0067">ATP-binding</keyword>
<dbReference type="NCBIfam" id="TIGR00135">
    <property type="entry name" value="gatC"/>
    <property type="match status" value="1"/>
</dbReference>
<keyword evidence="1" id="KW-0150">Chloroplast</keyword>
<organism evidence="2 3">
    <name type="scientific">Heracleum sosnowskyi</name>
    <dbReference type="NCBI Taxonomy" id="360622"/>
    <lineage>
        <taxon>Eukaryota</taxon>
        <taxon>Viridiplantae</taxon>
        <taxon>Streptophyta</taxon>
        <taxon>Embryophyta</taxon>
        <taxon>Tracheophyta</taxon>
        <taxon>Spermatophyta</taxon>
        <taxon>Magnoliopsida</taxon>
        <taxon>eudicotyledons</taxon>
        <taxon>Gunneridae</taxon>
        <taxon>Pentapetalae</taxon>
        <taxon>asterids</taxon>
        <taxon>campanulids</taxon>
        <taxon>Apiales</taxon>
        <taxon>Apiaceae</taxon>
        <taxon>Apioideae</taxon>
        <taxon>apioid superclade</taxon>
        <taxon>Tordylieae</taxon>
        <taxon>Tordyliinae</taxon>
        <taxon>Heracleum</taxon>
    </lineage>
</organism>
<dbReference type="GO" id="GO:0050567">
    <property type="term" value="F:glutaminyl-tRNA synthase (glutamine-hydrolyzing) activity"/>
    <property type="evidence" value="ECO:0007669"/>
    <property type="project" value="UniProtKB-UniRule"/>
</dbReference>
<dbReference type="GO" id="GO:0005524">
    <property type="term" value="F:ATP binding"/>
    <property type="evidence" value="ECO:0007669"/>
    <property type="project" value="UniProtKB-KW"/>
</dbReference>
<dbReference type="SUPFAM" id="SSF141000">
    <property type="entry name" value="Glu-tRNAGln amidotransferase C subunit"/>
    <property type="match status" value="1"/>
</dbReference>
<dbReference type="Gene3D" id="1.10.20.60">
    <property type="entry name" value="Glu-tRNAGln amidotransferase C subunit, N-terminal domain"/>
    <property type="match status" value="1"/>
</dbReference>
<keyword evidence="1" id="KW-0436">Ligase</keyword>
<evidence type="ECO:0000313" key="2">
    <source>
        <dbReference type="EMBL" id="KAK1370057.1"/>
    </source>
</evidence>
<dbReference type="GO" id="GO:0009507">
    <property type="term" value="C:chloroplast"/>
    <property type="evidence" value="ECO:0007669"/>
    <property type="project" value="UniProtKB-SubCell"/>
</dbReference>
<dbReference type="AlphaFoldDB" id="A0AAD8HML6"/>
<reference evidence="2" key="1">
    <citation type="submission" date="2023-02" db="EMBL/GenBank/DDBJ databases">
        <title>Genome of toxic invasive species Heracleum sosnowskyi carries increased number of genes despite the absence of recent whole-genome duplications.</title>
        <authorList>
            <person name="Schelkunov M."/>
            <person name="Shtratnikova V."/>
            <person name="Makarenko M."/>
            <person name="Klepikova A."/>
            <person name="Omelchenko D."/>
            <person name="Novikova G."/>
            <person name="Obukhova E."/>
            <person name="Bogdanov V."/>
            <person name="Penin A."/>
            <person name="Logacheva M."/>
        </authorList>
    </citation>
    <scope>NUCLEOTIDE SEQUENCE</scope>
    <source>
        <strain evidence="2">Hsosn_3</strain>
        <tissue evidence="2">Leaf</tissue>
    </source>
</reference>
<name>A0AAD8HML6_9APIA</name>
<dbReference type="GO" id="GO:0070681">
    <property type="term" value="P:glutaminyl-tRNAGln biosynthesis via transamidation"/>
    <property type="evidence" value="ECO:0007669"/>
    <property type="project" value="UniProtKB-UniRule"/>
</dbReference>
<dbReference type="GO" id="GO:0032543">
    <property type="term" value="P:mitochondrial translation"/>
    <property type="evidence" value="ECO:0007669"/>
    <property type="project" value="UniProtKB-UniRule"/>
</dbReference>
<keyword evidence="1" id="KW-0934">Plastid</keyword>
<comment type="catalytic activity">
    <reaction evidence="1">
        <text>L-glutamyl-tRNA(Gln) + L-glutamine + ATP + H2O = L-glutaminyl-tRNA(Gln) + L-glutamate + ADP + phosphate + H(+)</text>
        <dbReference type="Rhea" id="RHEA:17521"/>
        <dbReference type="Rhea" id="RHEA-COMP:9681"/>
        <dbReference type="Rhea" id="RHEA-COMP:9684"/>
        <dbReference type="ChEBI" id="CHEBI:15377"/>
        <dbReference type="ChEBI" id="CHEBI:15378"/>
        <dbReference type="ChEBI" id="CHEBI:29985"/>
        <dbReference type="ChEBI" id="CHEBI:30616"/>
        <dbReference type="ChEBI" id="CHEBI:43474"/>
        <dbReference type="ChEBI" id="CHEBI:58359"/>
        <dbReference type="ChEBI" id="CHEBI:78520"/>
        <dbReference type="ChEBI" id="CHEBI:78521"/>
        <dbReference type="ChEBI" id="CHEBI:456216"/>
    </reaction>
</comment>
<keyword evidence="1" id="KW-0496">Mitochondrion</keyword>
<gene>
    <name evidence="1" type="primary">GATC</name>
    <name evidence="2" type="ORF">POM88_036149</name>
</gene>
<evidence type="ECO:0000256" key="1">
    <source>
        <dbReference type="HAMAP-Rule" id="MF_03149"/>
    </source>
</evidence>
<accession>A0AAD8HML6</accession>
<reference evidence="2" key="2">
    <citation type="submission" date="2023-05" db="EMBL/GenBank/DDBJ databases">
        <authorList>
            <person name="Schelkunov M.I."/>
        </authorList>
    </citation>
    <scope>NUCLEOTIDE SEQUENCE</scope>
    <source>
        <strain evidence="2">Hsosn_3</strain>
        <tissue evidence="2">Leaf</tissue>
    </source>
</reference>
<sequence>MGSRLMLIQSSISLSLSKSAYRAVAVPLFASKPLPLHAPSLNHRNSSKYVQQRRGFCSVRSSLEPPDLTRLAQTARISLTPTEVEEFSPKIQQVVDWFGQLQNVDLQSIEPAIRADTEGSNWRDDLPETFENRDAIVAAVPNYEDSYIKVPKVLNKE</sequence>
<dbReference type="GO" id="GO:0005739">
    <property type="term" value="C:mitochondrion"/>
    <property type="evidence" value="ECO:0007669"/>
    <property type="project" value="UniProtKB-SubCell"/>
</dbReference>
<comment type="subunit">
    <text evidence="1">Subunit of the heterotrimeric GatCAB amidotransferase (AdT) complex, composed of A, B and C subunits.</text>
</comment>
<dbReference type="Pfam" id="PF02686">
    <property type="entry name" value="GatC"/>
    <property type="match status" value="1"/>
</dbReference>
<comment type="similarity">
    <text evidence="1">Belongs to the GatC family.</text>
</comment>
<dbReference type="EC" id="6.3.5.-" evidence="1"/>
<dbReference type="InterPro" id="IPR036113">
    <property type="entry name" value="Asp/Glu-ADT_sf_sub_c"/>
</dbReference>
<comment type="function">
    <text evidence="1">Allows the formation of correctly charged Gln-tRNA(Gln) through the transamidation of misacylated Glu-tRNA(Gln) in chloroplasts and mitochondria. The reaction takes place in the presence of glutamine and ATP through an activated gamma-phospho-Glu-tRNA(Gln).</text>
</comment>
<dbReference type="PANTHER" id="PTHR15004:SF0">
    <property type="entry name" value="GLUTAMYL-TRNA(GLN) AMIDOTRANSFERASE SUBUNIT C, MITOCHONDRIAL"/>
    <property type="match status" value="1"/>
</dbReference>
<dbReference type="Proteomes" id="UP001237642">
    <property type="component" value="Unassembled WGS sequence"/>
</dbReference>
<comment type="subcellular location">
    <subcellularLocation>
        <location evidence="1">Mitochondrion</location>
    </subcellularLocation>
    <subcellularLocation>
        <location evidence="1">Plastid</location>
        <location evidence="1">Chloroplast</location>
    </subcellularLocation>
</comment>